<evidence type="ECO:0000313" key="2">
    <source>
        <dbReference type="EnsemblMetazoa" id="AQUA015213-PA"/>
    </source>
</evidence>
<dbReference type="AlphaFoldDB" id="A0A182XTT0"/>
<reference evidence="2" key="1">
    <citation type="submission" date="2020-05" db="UniProtKB">
        <authorList>
            <consortium name="EnsemblMetazoa"/>
        </authorList>
    </citation>
    <scope>IDENTIFICATION</scope>
    <source>
        <strain evidence="2">SANGQUA</strain>
    </source>
</reference>
<dbReference type="VEuPathDB" id="VectorBase:AQUA015213"/>
<protein>
    <submittedName>
        <fullName evidence="2">Uncharacterized protein</fullName>
    </submittedName>
</protein>
<keyword evidence="3" id="KW-1185">Reference proteome</keyword>
<keyword evidence="1" id="KW-0812">Transmembrane</keyword>
<dbReference type="EnsemblMetazoa" id="AQUA015213-RA">
    <property type="protein sequence ID" value="AQUA015213-PA"/>
    <property type="gene ID" value="AQUA015213"/>
</dbReference>
<evidence type="ECO:0000256" key="1">
    <source>
        <dbReference type="SAM" id="Phobius"/>
    </source>
</evidence>
<keyword evidence="1" id="KW-1133">Transmembrane helix</keyword>
<evidence type="ECO:0000313" key="3">
    <source>
        <dbReference type="Proteomes" id="UP000076407"/>
    </source>
</evidence>
<organism evidence="2 3">
    <name type="scientific">Anopheles quadriannulatus</name>
    <name type="common">Mosquito</name>
    <dbReference type="NCBI Taxonomy" id="34691"/>
    <lineage>
        <taxon>Eukaryota</taxon>
        <taxon>Metazoa</taxon>
        <taxon>Ecdysozoa</taxon>
        <taxon>Arthropoda</taxon>
        <taxon>Hexapoda</taxon>
        <taxon>Insecta</taxon>
        <taxon>Pterygota</taxon>
        <taxon>Neoptera</taxon>
        <taxon>Endopterygota</taxon>
        <taxon>Diptera</taxon>
        <taxon>Nematocera</taxon>
        <taxon>Culicoidea</taxon>
        <taxon>Culicidae</taxon>
        <taxon>Anophelinae</taxon>
        <taxon>Anopheles</taxon>
    </lineage>
</organism>
<dbReference type="Proteomes" id="UP000076407">
    <property type="component" value="Unassembled WGS sequence"/>
</dbReference>
<accession>A0A182XTT0</accession>
<name>A0A182XTT0_ANOQN</name>
<sequence length="96" mass="11027">MLLMTDHHSSHHRHCTYYLDTEQTSRSKSLDANRGVEECEENTPHTLIALSSTPPTTWHFCLHSPLLLLLCSKLILVALLLILTRPFSRTHSRTHI</sequence>
<feature type="transmembrane region" description="Helical" evidence="1">
    <location>
        <begin position="62"/>
        <end position="83"/>
    </location>
</feature>
<proteinExistence type="predicted"/>
<keyword evidence="1" id="KW-0472">Membrane</keyword>